<dbReference type="InterPro" id="IPR000719">
    <property type="entry name" value="Prot_kinase_dom"/>
</dbReference>
<dbReference type="PANTHER" id="PTHR22984">
    <property type="entry name" value="SERINE/THREONINE-PROTEIN KINASE PIM"/>
    <property type="match status" value="1"/>
</dbReference>
<proteinExistence type="inferred from homology"/>
<dbReference type="InterPro" id="IPR011009">
    <property type="entry name" value="Kinase-like_dom_sf"/>
</dbReference>
<dbReference type="PROSITE" id="PS00107">
    <property type="entry name" value="PROTEIN_KINASE_ATP"/>
    <property type="match status" value="1"/>
</dbReference>
<evidence type="ECO:0000256" key="2">
    <source>
        <dbReference type="ARBA" id="ARBA00005505"/>
    </source>
</evidence>
<gene>
    <name evidence="16" type="ORF">Q7C36_020959</name>
</gene>
<evidence type="ECO:0000259" key="15">
    <source>
        <dbReference type="PROSITE" id="PS50011"/>
    </source>
</evidence>
<dbReference type="EC" id="2.7.11.1" evidence="3"/>
<keyword evidence="10 14" id="KW-0067">ATP-binding</keyword>
<dbReference type="InterPro" id="IPR008271">
    <property type="entry name" value="Ser/Thr_kinase_AS"/>
</dbReference>
<name>A0AA88IRD4_TACVA</name>
<sequence length="608" mass="69408">MCSAERALSSGSGSGSSTDYQSYNSVIDQNFPCPLLSKSMKKTDLILFIIKKSQECLHDTMDLFRVEAYFFWQIMKLFCCQNGKLLMCEVALILLKGYGMIRKNAIFSDAVFYKLWCIPLAKLLFSSEPDDEHREAVIKMGDDFASKGLTYIAHICYVVAKVELGSREQFRLIGCNRFPFGIKVLKEAIMRTETYEYVLSLTSGVAQPDFQIFKLCNTNRLHMITLYDITLEYCEAIARAVLSFPDSFKRTFLQRVIKLSCNLQNDLKQGSEPKWLLELRHLYRNKLADAKANANEEAEQNLPSTSRDVASEIQEKEFDLVNSLEFHANWIPGLHLHNDPKKLFTSKYRTGQMLGQGSFGAVFAGLCNEDGKQVAIKCVNKKRLDMLLHATEDTGMLPLEVSLLKKVSQPPCCSNIVNLLEWFDLPNEFIMVLEWPRPCMDLKHFIELQNGCLTESQARDVMLQVIRAVRYCCERGVLHRDIKSTNLLINTETLQVKLIDFGCGDLLKDTPYTNYSGTPTLRPPEWILLKEYNGIPATMWALGILLYNLLTGEFPFISDQDIESGYLKLIPGVSQDCFELMLWCLDLNPNLRPTFEDLLGHEWFTQAV</sequence>
<evidence type="ECO:0000256" key="14">
    <source>
        <dbReference type="PROSITE-ProRule" id="PRU10141"/>
    </source>
</evidence>
<dbReference type="SMART" id="SM00220">
    <property type="entry name" value="S_TKc"/>
    <property type="match status" value="1"/>
</dbReference>
<dbReference type="Proteomes" id="UP001187315">
    <property type="component" value="Unassembled WGS sequence"/>
</dbReference>
<evidence type="ECO:0000313" key="17">
    <source>
        <dbReference type="Proteomes" id="UP001187315"/>
    </source>
</evidence>
<keyword evidence="8" id="KW-0418">Kinase</keyword>
<evidence type="ECO:0000256" key="12">
    <source>
        <dbReference type="ARBA" id="ARBA00047899"/>
    </source>
</evidence>
<evidence type="ECO:0000256" key="11">
    <source>
        <dbReference type="ARBA" id="ARBA00022892"/>
    </source>
</evidence>
<comment type="similarity">
    <text evidence="2">Belongs to the protein kinase superfamily. CAMK Ser/Thr protein kinase family. PIM subfamily.</text>
</comment>
<comment type="catalytic activity">
    <reaction evidence="13">
        <text>L-seryl-[protein] + ATP = O-phospho-L-seryl-[protein] + ADP + H(+)</text>
        <dbReference type="Rhea" id="RHEA:17989"/>
        <dbReference type="Rhea" id="RHEA-COMP:9863"/>
        <dbReference type="Rhea" id="RHEA-COMP:11604"/>
        <dbReference type="ChEBI" id="CHEBI:15378"/>
        <dbReference type="ChEBI" id="CHEBI:29999"/>
        <dbReference type="ChEBI" id="CHEBI:30616"/>
        <dbReference type="ChEBI" id="CHEBI:83421"/>
        <dbReference type="ChEBI" id="CHEBI:456216"/>
        <dbReference type="EC" id="2.7.11.1"/>
    </reaction>
</comment>
<keyword evidence="6" id="KW-0808">Transferase</keyword>
<dbReference type="EMBL" id="JAVHJS010000022">
    <property type="protein sequence ID" value="KAK2821616.1"/>
    <property type="molecule type" value="Genomic_DNA"/>
</dbReference>
<dbReference type="GO" id="GO:0005783">
    <property type="term" value="C:endoplasmic reticulum"/>
    <property type="evidence" value="ECO:0007669"/>
    <property type="project" value="UniProtKB-SubCell"/>
</dbReference>
<dbReference type="InterPro" id="IPR051138">
    <property type="entry name" value="PIM_Ser/Thr_kinase"/>
</dbReference>
<comment type="subcellular location">
    <subcellularLocation>
        <location evidence="1">Endoplasmic reticulum</location>
    </subcellularLocation>
</comment>
<keyword evidence="11" id="KW-0931">ER-Golgi transport</keyword>
<reference evidence="16" key="1">
    <citation type="submission" date="2023-08" db="EMBL/GenBank/DDBJ databases">
        <title>Pelteobagrus vachellii genome.</title>
        <authorList>
            <person name="Liu H."/>
        </authorList>
    </citation>
    <scope>NUCLEOTIDE SEQUENCE</scope>
    <source>
        <strain evidence="16">PRFRI_2022a</strain>
        <tissue evidence="16">Muscle</tissue>
    </source>
</reference>
<evidence type="ECO:0000256" key="4">
    <source>
        <dbReference type="ARBA" id="ARBA00022448"/>
    </source>
</evidence>
<keyword evidence="17" id="KW-1185">Reference proteome</keyword>
<dbReference type="Gene3D" id="1.10.510.10">
    <property type="entry name" value="Transferase(Phosphotransferase) domain 1"/>
    <property type="match status" value="1"/>
</dbReference>
<evidence type="ECO:0000313" key="16">
    <source>
        <dbReference type="EMBL" id="KAK2821616.1"/>
    </source>
</evidence>
<dbReference type="PANTHER" id="PTHR22984:SF11">
    <property type="entry name" value="AURORA KINASE-RELATED"/>
    <property type="match status" value="1"/>
</dbReference>
<evidence type="ECO:0000256" key="13">
    <source>
        <dbReference type="ARBA" id="ARBA00048679"/>
    </source>
</evidence>
<dbReference type="Gene3D" id="3.30.200.20">
    <property type="entry name" value="Phosphorylase Kinase, domain 1"/>
    <property type="match status" value="1"/>
</dbReference>
<dbReference type="InterPro" id="IPR024298">
    <property type="entry name" value="Sec16_Sec23-bd"/>
</dbReference>
<dbReference type="GO" id="GO:0004674">
    <property type="term" value="F:protein serine/threonine kinase activity"/>
    <property type="evidence" value="ECO:0007669"/>
    <property type="project" value="UniProtKB-KW"/>
</dbReference>
<keyword evidence="9" id="KW-0256">Endoplasmic reticulum</keyword>
<comment type="catalytic activity">
    <reaction evidence="12">
        <text>L-threonyl-[protein] + ATP = O-phospho-L-threonyl-[protein] + ADP + H(+)</text>
        <dbReference type="Rhea" id="RHEA:46608"/>
        <dbReference type="Rhea" id="RHEA-COMP:11060"/>
        <dbReference type="Rhea" id="RHEA-COMP:11605"/>
        <dbReference type="ChEBI" id="CHEBI:15378"/>
        <dbReference type="ChEBI" id="CHEBI:30013"/>
        <dbReference type="ChEBI" id="CHEBI:30616"/>
        <dbReference type="ChEBI" id="CHEBI:61977"/>
        <dbReference type="ChEBI" id="CHEBI:456216"/>
        <dbReference type="EC" id="2.7.11.1"/>
    </reaction>
</comment>
<dbReference type="GO" id="GO:0043066">
    <property type="term" value="P:negative regulation of apoptotic process"/>
    <property type="evidence" value="ECO:0007669"/>
    <property type="project" value="TreeGrafter"/>
</dbReference>
<evidence type="ECO:0000256" key="1">
    <source>
        <dbReference type="ARBA" id="ARBA00004240"/>
    </source>
</evidence>
<dbReference type="PROSITE" id="PS00108">
    <property type="entry name" value="PROTEIN_KINASE_ST"/>
    <property type="match status" value="1"/>
</dbReference>
<evidence type="ECO:0000256" key="3">
    <source>
        <dbReference type="ARBA" id="ARBA00012513"/>
    </source>
</evidence>
<feature type="domain" description="Protein kinase" evidence="15">
    <location>
        <begin position="348"/>
        <end position="604"/>
    </location>
</feature>
<evidence type="ECO:0000256" key="10">
    <source>
        <dbReference type="ARBA" id="ARBA00022840"/>
    </source>
</evidence>
<keyword evidence="5" id="KW-0723">Serine/threonine-protein kinase</keyword>
<protein>
    <recommendedName>
        <fullName evidence="3">non-specific serine/threonine protein kinase</fullName>
        <ecNumber evidence="3">2.7.11.1</ecNumber>
    </recommendedName>
</protein>
<organism evidence="16 17">
    <name type="scientific">Tachysurus vachellii</name>
    <name type="common">Darkbarbel catfish</name>
    <name type="synonym">Pelteobagrus vachellii</name>
    <dbReference type="NCBI Taxonomy" id="175792"/>
    <lineage>
        <taxon>Eukaryota</taxon>
        <taxon>Metazoa</taxon>
        <taxon>Chordata</taxon>
        <taxon>Craniata</taxon>
        <taxon>Vertebrata</taxon>
        <taxon>Euteleostomi</taxon>
        <taxon>Actinopterygii</taxon>
        <taxon>Neopterygii</taxon>
        <taxon>Teleostei</taxon>
        <taxon>Ostariophysi</taxon>
        <taxon>Siluriformes</taxon>
        <taxon>Bagridae</taxon>
        <taxon>Tachysurus</taxon>
    </lineage>
</organism>
<evidence type="ECO:0000256" key="8">
    <source>
        <dbReference type="ARBA" id="ARBA00022777"/>
    </source>
</evidence>
<keyword evidence="7 14" id="KW-0547">Nucleotide-binding</keyword>
<comment type="caution">
    <text evidence="16">The sequence shown here is derived from an EMBL/GenBank/DDBJ whole genome shotgun (WGS) entry which is preliminary data.</text>
</comment>
<dbReference type="GO" id="GO:0005524">
    <property type="term" value="F:ATP binding"/>
    <property type="evidence" value="ECO:0007669"/>
    <property type="project" value="UniProtKB-UniRule"/>
</dbReference>
<dbReference type="GO" id="GO:0007346">
    <property type="term" value="P:regulation of mitotic cell cycle"/>
    <property type="evidence" value="ECO:0007669"/>
    <property type="project" value="TreeGrafter"/>
</dbReference>
<feature type="binding site" evidence="14">
    <location>
        <position position="377"/>
    </location>
    <ligand>
        <name>ATP</name>
        <dbReference type="ChEBI" id="CHEBI:30616"/>
    </ligand>
</feature>
<evidence type="ECO:0000256" key="6">
    <source>
        <dbReference type="ARBA" id="ARBA00022679"/>
    </source>
</evidence>
<evidence type="ECO:0000256" key="7">
    <source>
        <dbReference type="ARBA" id="ARBA00022741"/>
    </source>
</evidence>
<dbReference type="PROSITE" id="PS50011">
    <property type="entry name" value="PROTEIN_KINASE_DOM"/>
    <property type="match status" value="1"/>
</dbReference>
<dbReference type="InterPro" id="IPR017441">
    <property type="entry name" value="Protein_kinase_ATP_BS"/>
</dbReference>
<dbReference type="SUPFAM" id="SSF56112">
    <property type="entry name" value="Protein kinase-like (PK-like)"/>
    <property type="match status" value="1"/>
</dbReference>
<evidence type="ECO:0000256" key="9">
    <source>
        <dbReference type="ARBA" id="ARBA00022824"/>
    </source>
</evidence>
<accession>A0AA88IRD4</accession>
<dbReference type="Pfam" id="PF00069">
    <property type="entry name" value="Pkinase"/>
    <property type="match status" value="1"/>
</dbReference>
<evidence type="ECO:0000256" key="5">
    <source>
        <dbReference type="ARBA" id="ARBA00022527"/>
    </source>
</evidence>
<dbReference type="GO" id="GO:0016192">
    <property type="term" value="P:vesicle-mediated transport"/>
    <property type="evidence" value="ECO:0007669"/>
    <property type="project" value="UniProtKB-KW"/>
</dbReference>
<dbReference type="Pfam" id="PF12931">
    <property type="entry name" value="TPR_Sec16"/>
    <property type="match status" value="1"/>
</dbReference>
<dbReference type="AlphaFoldDB" id="A0AA88IRD4"/>
<keyword evidence="4" id="KW-0813">Transport</keyword>